<dbReference type="PIRSF" id="PIRSF006078">
    <property type="entry name" value="GlxK"/>
    <property type="match status" value="1"/>
</dbReference>
<dbReference type="InterPro" id="IPR018197">
    <property type="entry name" value="Glycerate_kinase_RE-like"/>
</dbReference>
<dbReference type="RefSeq" id="WP_021681864.1">
    <property type="nucleotide sequence ID" value="NZ_KI260389.1"/>
</dbReference>
<dbReference type="AlphaFoldDB" id="U2KYH9"/>
<comment type="caution">
    <text evidence="5">The sequence shown here is derived from an EMBL/GenBank/DDBJ whole genome shotgun (WGS) entry which is preliminary data.</text>
</comment>
<name>U2KYH9_9FIRM</name>
<reference evidence="5 6" key="1">
    <citation type="submission" date="2013-07" db="EMBL/GenBank/DDBJ databases">
        <authorList>
            <person name="Weinstock G."/>
            <person name="Sodergren E."/>
            <person name="Wylie T."/>
            <person name="Fulton L."/>
            <person name="Fulton R."/>
            <person name="Fronick C."/>
            <person name="O'Laughlin M."/>
            <person name="Godfrey J."/>
            <person name="Miner T."/>
            <person name="Herter B."/>
            <person name="Appelbaum E."/>
            <person name="Cordes M."/>
            <person name="Lek S."/>
            <person name="Wollam A."/>
            <person name="Pepin K.H."/>
            <person name="Palsikar V.B."/>
            <person name="Mitreva M."/>
            <person name="Wilson R.K."/>
        </authorList>
    </citation>
    <scope>NUCLEOTIDE SEQUENCE [LARGE SCALE GENOMIC DNA]</scope>
    <source>
        <strain evidence="5 6">ATCC 27760</strain>
    </source>
</reference>
<accession>U2KYH9</accession>
<dbReference type="OrthoDB" id="9774290at2"/>
<dbReference type="GO" id="GO:0031388">
    <property type="term" value="P:organic acid phosphorylation"/>
    <property type="evidence" value="ECO:0007669"/>
    <property type="project" value="UniProtKB-UniRule"/>
</dbReference>
<dbReference type="PANTHER" id="PTHR21599">
    <property type="entry name" value="GLYCERATE KINASE"/>
    <property type="match status" value="1"/>
</dbReference>
<evidence type="ECO:0000313" key="5">
    <source>
        <dbReference type="EMBL" id="ERJ97352.1"/>
    </source>
</evidence>
<dbReference type="InterPro" id="IPR004381">
    <property type="entry name" value="Glycerate_kinase"/>
</dbReference>
<gene>
    <name evidence="5" type="ORF">RUMCAL_00247</name>
</gene>
<protein>
    <submittedName>
        <fullName evidence="5">Putative glycerate kinase</fullName>
    </submittedName>
</protein>
<dbReference type="InterPro" id="IPR018193">
    <property type="entry name" value="Glyc_kinase_flavodox-like_fold"/>
</dbReference>
<dbReference type="NCBIfam" id="TIGR00045">
    <property type="entry name" value="glycerate kinase"/>
    <property type="match status" value="1"/>
</dbReference>
<sequence>MKILIATDSFKGSLSSLEAGNAIADGIRRTGMPAEIQVSPIADGGEGTTEALVNGLSGYLETVTVSDPLGRKQTANYGILPSGTAVMEMAAAAGLPLLSESERNPLYTTTFGVGEMIADAIAKGCRKFIIGIGGSATNDGGVGCLQALGFSFRNADNTEIPCGAVGLSQLQKITAENVLPELSACTFQVACDVTNPLCGEQGCSAVFAPQKGADAAMIPQMDEWLSRYAKLTKMLFPESDPNCSGSGAAGGLGFALKNYLHAELESGIQIVMRETQLEQAIVNADLVITGEGKLDAQSIMGKAPIGVAALAKQYQKPVLAFCGCTEHAATICNVHGIDAFFPILREITTLENALYRETARQNLTDTAEQVFRLIRAMR</sequence>
<keyword evidence="6" id="KW-1185">Reference proteome</keyword>
<evidence type="ECO:0000256" key="4">
    <source>
        <dbReference type="PIRNR" id="PIRNR006078"/>
    </source>
</evidence>
<dbReference type="GO" id="GO:0008887">
    <property type="term" value="F:glycerate kinase activity"/>
    <property type="evidence" value="ECO:0007669"/>
    <property type="project" value="UniProtKB-UniRule"/>
</dbReference>
<dbReference type="SUPFAM" id="SSF110738">
    <property type="entry name" value="Glycerate kinase I"/>
    <property type="match status" value="1"/>
</dbReference>
<dbReference type="InterPro" id="IPR036129">
    <property type="entry name" value="Glycerate_kinase_sf"/>
</dbReference>
<dbReference type="STRING" id="411473.RUMCAL_00247"/>
<dbReference type="EMBL" id="AWVF01000030">
    <property type="protein sequence ID" value="ERJ97352.1"/>
    <property type="molecule type" value="Genomic_DNA"/>
</dbReference>
<proteinExistence type="inferred from homology"/>
<keyword evidence="2 4" id="KW-0808">Transferase</keyword>
<dbReference type="Proteomes" id="UP000016662">
    <property type="component" value="Unassembled WGS sequence"/>
</dbReference>
<keyword evidence="3 4" id="KW-0418">Kinase</keyword>
<dbReference type="Pfam" id="PF02595">
    <property type="entry name" value="Gly_kinase"/>
    <property type="match status" value="1"/>
</dbReference>
<dbReference type="eggNOG" id="COG1929">
    <property type="taxonomic scope" value="Bacteria"/>
</dbReference>
<organism evidence="5 6">
    <name type="scientific">Ruminococcus callidus ATCC 27760</name>
    <dbReference type="NCBI Taxonomy" id="411473"/>
    <lineage>
        <taxon>Bacteria</taxon>
        <taxon>Bacillati</taxon>
        <taxon>Bacillota</taxon>
        <taxon>Clostridia</taxon>
        <taxon>Eubacteriales</taxon>
        <taxon>Oscillospiraceae</taxon>
        <taxon>Ruminococcus</taxon>
    </lineage>
</organism>
<dbReference type="Gene3D" id="3.90.1510.10">
    <property type="entry name" value="Glycerate kinase, domain 2"/>
    <property type="match status" value="1"/>
</dbReference>
<evidence type="ECO:0000256" key="1">
    <source>
        <dbReference type="ARBA" id="ARBA00006284"/>
    </source>
</evidence>
<evidence type="ECO:0000313" key="6">
    <source>
        <dbReference type="Proteomes" id="UP000016662"/>
    </source>
</evidence>
<dbReference type="PANTHER" id="PTHR21599:SF0">
    <property type="entry name" value="GLYCERATE KINASE"/>
    <property type="match status" value="1"/>
</dbReference>
<evidence type="ECO:0000256" key="3">
    <source>
        <dbReference type="ARBA" id="ARBA00022777"/>
    </source>
</evidence>
<evidence type="ECO:0000256" key="2">
    <source>
        <dbReference type="ARBA" id="ARBA00022679"/>
    </source>
</evidence>
<dbReference type="Gene3D" id="3.40.50.10350">
    <property type="entry name" value="Glycerate kinase, domain 1"/>
    <property type="match status" value="1"/>
</dbReference>
<dbReference type="PATRIC" id="fig|411473.3.peg.216"/>
<comment type="similarity">
    <text evidence="1 4">Belongs to the glycerate kinase type-1 family.</text>
</comment>
<dbReference type="HOGENOM" id="CLU_028255_0_0_9"/>